<dbReference type="PANTHER" id="PTHR13966:SF5">
    <property type="entry name" value="ENDONUCLEASE G, MITOCHONDRIAL"/>
    <property type="match status" value="1"/>
</dbReference>
<keyword evidence="5" id="KW-0255">Endonuclease</keyword>
<evidence type="ECO:0000256" key="1">
    <source>
        <dbReference type="PIRSR" id="PIRSR640255-1"/>
    </source>
</evidence>
<organism evidence="5 6">
    <name type="scientific">Auraticoccus monumenti</name>
    <dbReference type="NCBI Taxonomy" id="675864"/>
    <lineage>
        <taxon>Bacteria</taxon>
        <taxon>Bacillati</taxon>
        <taxon>Actinomycetota</taxon>
        <taxon>Actinomycetes</taxon>
        <taxon>Propionibacteriales</taxon>
        <taxon>Propionibacteriaceae</taxon>
        <taxon>Auraticoccus</taxon>
    </lineage>
</organism>
<dbReference type="Pfam" id="PF01223">
    <property type="entry name" value="Endonuclease_NS"/>
    <property type="match status" value="1"/>
</dbReference>
<dbReference type="InterPro" id="IPR040255">
    <property type="entry name" value="Non-specific_endonuclease"/>
</dbReference>
<dbReference type="EMBL" id="LT629688">
    <property type="protein sequence ID" value="SDD60335.1"/>
    <property type="molecule type" value="Genomic_DNA"/>
</dbReference>
<dbReference type="GO" id="GO:0003676">
    <property type="term" value="F:nucleic acid binding"/>
    <property type="evidence" value="ECO:0007669"/>
    <property type="project" value="InterPro"/>
</dbReference>
<name>A0A1G6W5L6_9ACTN</name>
<dbReference type="AlphaFoldDB" id="A0A1G6W5L6"/>
<keyword evidence="5" id="KW-0378">Hydrolase</keyword>
<keyword evidence="6" id="KW-1185">Reference proteome</keyword>
<dbReference type="GO" id="GO:0004519">
    <property type="term" value="F:endonuclease activity"/>
    <property type="evidence" value="ECO:0007669"/>
    <property type="project" value="UniProtKB-KW"/>
</dbReference>
<feature type="domain" description="ENPP1-3/EXOG-like endonuclease/phosphodiesterase" evidence="3">
    <location>
        <begin position="30"/>
        <end position="239"/>
    </location>
</feature>
<dbReference type="SUPFAM" id="SSF54060">
    <property type="entry name" value="His-Me finger endonucleases"/>
    <property type="match status" value="1"/>
</dbReference>
<proteinExistence type="predicted"/>
<dbReference type="PANTHER" id="PTHR13966">
    <property type="entry name" value="ENDONUCLEASE RELATED"/>
    <property type="match status" value="1"/>
</dbReference>
<dbReference type="InterPro" id="IPR044925">
    <property type="entry name" value="His-Me_finger_sf"/>
</dbReference>
<dbReference type="GO" id="GO:0016787">
    <property type="term" value="F:hydrolase activity"/>
    <property type="evidence" value="ECO:0007669"/>
    <property type="project" value="InterPro"/>
</dbReference>
<dbReference type="SMART" id="SM00477">
    <property type="entry name" value="NUC"/>
    <property type="match status" value="1"/>
</dbReference>
<reference evidence="5 6" key="1">
    <citation type="submission" date="2016-10" db="EMBL/GenBank/DDBJ databases">
        <authorList>
            <person name="de Groot N.N."/>
        </authorList>
    </citation>
    <scope>NUCLEOTIDE SEQUENCE [LARGE SCALE GENOMIC DNA]</scope>
    <source>
        <strain evidence="5 6">MON 2.2</strain>
    </source>
</reference>
<accession>A0A1G6W5L6</accession>
<dbReference type="OrthoDB" id="104542at2"/>
<dbReference type="Gene3D" id="3.40.570.10">
    <property type="entry name" value="Extracellular Endonuclease, subunit A"/>
    <property type="match status" value="1"/>
</dbReference>
<feature type="domain" description="DNA/RNA non-specific endonuclease/pyrophosphatase/phosphodiesterase" evidence="4">
    <location>
        <begin position="29"/>
        <end position="239"/>
    </location>
</feature>
<dbReference type="InterPro" id="IPR020821">
    <property type="entry name" value="ENPP1-3/EXOG-like_nuc-like"/>
</dbReference>
<feature type="binding site" evidence="2">
    <location>
        <position position="125"/>
    </location>
    <ligand>
        <name>Mg(2+)</name>
        <dbReference type="ChEBI" id="CHEBI:18420"/>
        <note>catalytic</note>
    </ligand>
</feature>
<gene>
    <name evidence="5" type="ORF">SAMN04489747_1334</name>
</gene>
<keyword evidence="5" id="KW-0540">Nuclease</keyword>
<dbReference type="Proteomes" id="UP000198546">
    <property type="component" value="Chromosome i"/>
</dbReference>
<evidence type="ECO:0000259" key="4">
    <source>
        <dbReference type="SMART" id="SM00892"/>
    </source>
</evidence>
<dbReference type="GO" id="GO:0046872">
    <property type="term" value="F:metal ion binding"/>
    <property type="evidence" value="ECO:0007669"/>
    <property type="project" value="UniProtKB-KW"/>
</dbReference>
<protein>
    <submittedName>
        <fullName evidence="5">Endonuclease G</fullName>
    </submittedName>
</protein>
<evidence type="ECO:0000256" key="2">
    <source>
        <dbReference type="PIRSR" id="PIRSR640255-2"/>
    </source>
</evidence>
<feature type="active site" description="Proton acceptor" evidence="1">
    <location>
        <position position="91"/>
    </location>
</feature>
<keyword evidence="2" id="KW-0479">Metal-binding</keyword>
<sequence length="263" mass="28251">MTGPPGFDEAFLDVPVPVPTSASPLTRLDYVHFSVGLDRERRLAAWTAVTIDGAALVDVPRSNGWFLDPRLPAEQQVGPEVYAGNDLDRGHLVRRQDPVWGEAADRAEADTFAYPNAAPQASGFNQSKELWLGLEDYVLGTADAADVRLSVVTGCVFDDADPVCRWVALPLRFYKVAAWCVAGVLRSSGYVLDQTPLLDDVGRTQPGEPLLGPYRTFQVPVADVAGLTGLELGPLPDADVAAASGLAPGSAWRELASPRDLLW</sequence>
<dbReference type="RefSeq" id="WP_090591773.1">
    <property type="nucleotide sequence ID" value="NZ_LT629688.1"/>
</dbReference>
<dbReference type="InterPro" id="IPR001604">
    <property type="entry name" value="Endo_G_ENPP1-like_dom"/>
</dbReference>
<evidence type="ECO:0000313" key="5">
    <source>
        <dbReference type="EMBL" id="SDD60335.1"/>
    </source>
</evidence>
<dbReference type="STRING" id="675864.SAMN04489747_1334"/>
<dbReference type="CDD" id="cd00091">
    <property type="entry name" value="NUC"/>
    <property type="match status" value="1"/>
</dbReference>
<evidence type="ECO:0000313" key="6">
    <source>
        <dbReference type="Proteomes" id="UP000198546"/>
    </source>
</evidence>
<dbReference type="InterPro" id="IPR044929">
    <property type="entry name" value="DNA/RNA_non-sp_Endonuclease_sf"/>
</dbReference>
<dbReference type="SMART" id="SM00892">
    <property type="entry name" value="Endonuclease_NS"/>
    <property type="match status" value="1"/>
</dbReference>
<evidence type="ECO:0000259" key="3">
    <source>
        <dbReference type="SMART" id="SM00477"/>
    </source>
</evidence>